<comment type="caution">
    <text evidence="1">The sequence shown here is derived from an EMBL/GenBank/DDBJ whole genome shotgun (WGS) entry which is preliminary data.</text>
</comment>
<gene>
    <name evidence="1" type="ORF">BAY60_18115</name>
</gene>
<proteinExistence type="predicted"/>
<dbReference type="Pfam" id="PF10935">
    <property type="entry name" value="DUF2637"/>
    <property type="match status" value="1"/>
</dbReference>
<name>A0A2V4B4D2_9PSEU</name>
<dbReference type="AlphaFoldDB" id="A0A2V4B4D2"/>
<keyword evidence="2" id="KW-1185">Reference proteome</keyword>
<evidence type="ECO:0000313" key="1">
    <source>
        <dbReference type="EMBL" id="PXY28238.1"/>
    </source>
</evidence>
<reference evidence="1 2" key="1">
    <citation type="submission" date="2016-07" db="EMBL/GenBank/DDBJ databases">
        <title>Draft genome sequence of Prauserella muralis DSM 45305, isolated from a mould-covered wall in an indoor environment.</title>
        <authorList>
            <person name="Ruckert C."/>
            <person name="Albersmeier A."/>
            <person name="Jiang C.-L."/>
            <person name="Jiang Y."/>
            <person name="Kalinowski J."/>
            <person name="Schneider O."/>
            <person name="Winkler A."/>
            <person name="Zotchev S.B."/>
        </authorList>
    </citation>
    <scope>NUCLEOTIDE SEQUENCE [LARGE SCALE GENOMIC DNA]</scope>
    <source>
        <strain evidence="1 2">DSM 45305</strain>
    </source>
</reference>
<organism evidence="1 2">
    <name type="scientific">Prauserella muralis</name>
    <dbReference type="NCBI Taxonomy" id="588067"/>
    <lineage>
        <taxon>Bacteria</taxon>
        <taxon>Bacillati</taxon>
        <taxon>Actinomycetota</taxon>
        <taxon>Actinomycetes</taxon>
        <taxon>Pseudonocardiales</taxon>
        <taxon>Pseudonocardiaceae</taxon>
        <taxon>Prauserella</taxon>
    </lineage>
</organism>
<dbReference type="InterPro" id="IPR021235">
    <property type="entry name" value="DUF2637"/>
</dbReference>
<dbReference type="Proteomes" id="UP000249915">
    <property type="component" value="Unassembled WGS sequence"/>
</dbReference>
<accession>A0A2V4B4D2</accession>
<evidence type="ECO:0000313" key="2">
    <source>
        <dbReference type="Proteomes" id="UP000249915"/>
    </source>
</evidence>
<sequence>MGLHTAAPAMLLVMVEAARAVLLRRMGRANGTARDSIPLLRWVLAPWRTCLLWRRMVLWQVASYRQAVEAELELRRATTLLRDRFGRRWRRAAPTDLVWMLQTGVSAFEACGRVRELVTGCDQGLGGGDAENSGLNHHPAIEVSDPMAMGHRGDGSMRDERFQDAVRLNADHWARWGRPISAESLRKELRIGASKARALARAARAADAAAIRAAAPITPT</sequence>
<dbReference type="EMBL" id="MASW01000002">
    <property type="protein sequence ID" value="PXY28238.1"/>
    <property type="molecule type" value="Genomic_DNA"/>
</dbReference>
<protein>
    <submittedName>
        <fullName evidence="1">Uncharacterized protein</fullName>
    </submittedName>
</protein>